<evidence type="ECO:0000313" key="2">
    <source>
        <dbReference type="Proteomes" id="UP000237105"/>
    </source>
</evidence>
<dbReference type="AlphaFoldDB" id="A0A2P5E2R2"/>
<organism evidence="1 2">
    <name type="scientific">Parasponia andersonii</name>
    <name type="common">Sponia andersonii</name>
    <dbReference type="NCBI Taxonomy" id="3476"/>
    <lineage>
        <taxon>Eukaryota</taxon>
        <taxon>Viridiplantae</taxon>
        <taxon>Streptophyta</taxon>
        <taxon>Embryophyta</taxon>
        <taxon>Tracheophyta</taxon>
        <taxon>Spermatophyta</taxon>
        <taxon>Magnoliopsida</taxon>
        <taxon>eudicotyledons</taxon>
        <taxon>Gunneridae</taxon>
        <taxon>Pentapetalae</taxon>
        <taxon>rosids</taxon>
        <taxon>fabids</taxon>
        <taxon>Rosales</taxon>
        <taxon>Cannabaceae</taxon>
        <taxon>Parasponia</taxon>
    </lineage>
</organism>
<gene>
    <name evidence="1" type="ORF">PanWU01x14_010610</name>
</gene>
<comment type="caution">
    <text evidence="1">The sequence shown here is derived from an EMBL/GenBank/DDBJ whole genome shotgun (WGS) entry which is preliminary data.</text>
</comment>
<protein>
    <submittedName>
        <fullName evidence="1">Uncharacterized protein</fullName>
    </submittedName>
</protein>
<proteinExistence type="predicted"/>
<dbReference type="Proteomes" id="UP000237105">
    <property type="component" value="Unassembled WGS sequence"/>
</dbReference>
<evidence type="ECO:0000313" key="1">
    <source>
        <dbReference type="EMBL" id="PON79829.1"/>
    </source>
</evidence>
<sequence length="108" mass="11188">MEPEPEIECILVAGTIIGETTSAIPAGVGPTTPLVANSKVQTAAPNGHNDSVHIPVLTTIVDIDPMEMRQGEAPLIAAAPIISPVEKKCQGFGNPDMLTAQSEGHPQI</sequence>
<dbReference type="EMBL" id="JXTB01000003">
    <property type="protein sequence ID" value="PON79829.1"/>
    <property type="molecule type" value="Genomic_DNA"/>
</dbReference>
<keyword evidence="2" id="KW-1185">Reference proteome</keyword>
<accession>A0A2P5E2R2</accession>
<reference evidence="2" key="1">
    <citation type="submission" date="2016-06" db="EMBL/GenBank/DDBJ databases">
        <title>Parallel loss of symbiosis genes in relatives of nitrogen-fixing non-legume Parasponia.</title>
        <authorList>
            <person name="Van Velzen R."/>
            <person name="Holmer R."/>
            <person name="Bu F."/>
            <person name="Rutten L."/>
            <person name="Van Zeijl A."/>
            <person name="Liu W."/>
            <person name="Santuari L."/>
            <person name="Cao Q."/>
            <person name="Sharma T."/>
            <person name="Shen D."/>
            <person name="Roswanjaya Y."/>
            <person name="Wardhani T."/>
            <person name="Kalhor M.S."/>
            <person name="Jansen J."/>
            <person name="Van den Hoogen J."/>
            <person name="Gungor B."/>
            <person name="Hartog M."/>
            <person name="Hontelez J."/>
            <person name="Verver J."/>
            <person name="Yang W.-C."/>
            <person name="Schijlen E."/>
            <person name="Repin R."/>
            <person name="Schilthuizen M."/>
            <person name="Schranz E."/>
            <person name="Heidstra R."/>
            <person name="Miyata K."/>
            <person name="Fedorova E."/>
            <person name="Kohlen W."/>
            <person name="Bisseling T."/>
            <person name="Smit S."/>
            <person name="Geurts R."/>
        </authorList>
    </citation>
    <scope>NUCLEOTIDE SEQUENCE [LARGE SCALE GENOMIC DNA]</scope>
    <source>
        <strain evidence="2">cv. WU1-14</strain>
    </source>
</reference>
<name>A0A2P5E2R2_PARAD</name>